<keyword evidence="9" id="KW-1133">Transmembrane helix</keyword>
<keyword evidence="9" id="KW-0812">Transmembrane</keyword>
<comment type="caution">
    <text evidence="11">The sequence shown here is derived from an EMBL/GenBank/DDBJ whole genome shotgun (WGS) entry which is preliminary data.</text>
</comment>
<dbReference type="PROSITE" id="PS00107">
    <property type="entry name" value="PROTEIN_KINASE_ATP"/>
    <property type="match status" value="1"/>
</dbReference>
<dbReference type="GO" id="GO:0005524">
    <property type="term" value="F:ATP binding"/>
    <property type="evidence" value="ECO:0007669"/>
    <property type="project" value="UniProtKB-UniRule"/>
</dbReference>
<gene>
    <name evidence="11" type="ORF">FHX37_0547</name>
</gene>
<feature type="compositionally biased region" description="Pro residues" evidence="8">
    <location>
        <begin position="320"/>
        <end position="341"/>
    </location>
</feature>
<reference evidence="11 12" key="1">
    <citation type="submission" date="2019-06" db="EMBL/GenBank/DDBJ databases">
        <title>Sequencing the genomes of 1000 actinobacteria strains.</title>
        <authorList>
            <person name="Klenk H.-P."/>
        </authorList>
    </citation>
    <scope>NUCLEOTIDE SEQUENCE [LARGE SCALE GENOMIC DNA]</scope>
    <source>
        <strain evidence="11 12">DSM 45015</strain>
    </source>
</reference>
<name>A0A543NFR8_9ACTN</name>
<keyword evidence="4 7" id="KW-0547">Nucleotide-binding</keyword>
<keyword evidence="6 7" id="KW-0067">ATP-binding</keyword>
<keyword evidence="12" id="KW-1185">Reference proteome</keyword>
<dbReference type="EC" id="2.7.11.1" evidence="1"/>
<proteinExistence type="predicted"/>
<evidence type="ECO:0000256" key="5">
    <source>
        <dbReference type="ARBA" id="ARBA00022777"/>
    </source>
</evidence>
<evidence type="ECO:0000256" key="2">
    <source>
        <dbReference type="ARBA" id="ARBA00022527"/>
    </source>
</evidence>
<dbReference type="PROSITE" id="PS00108">
    <property type="entry name" value="PROTEIN_KINASE_ST"/>
    <property type="match status" value="1"/>
</dbReference>
<evidence type="ECO:0000256" key="9">
    <source>
        <dbReference type="SAM" id="Phobius"/>
    </source>
</evidence>
<dbReference type="PANTHER" id="PTHR43289:SF6">
    <property type="entry name" value="SERINE_THREONINE-PROTEIN KINASE NEKL-3"/>
    <property type="match status" value="1"/>
</dbReference>
<keyword evidence="3" id="KW-0808">Transferase</keyword>
<evidence type="ECO:0000256" key="4">
    <source>
        <dbReference type="ARBA" id="ARBA00022741"/>
    </source>
</evidence>
<evidence type="ECO:0000259" key="10">
    <source>
        <dbReference type="PROSITE" id="PS50011"/>
    </source>
</evidence>
<feature type="domain" description="Protein kinase" evidence="10">
    <location>
        <begin position="15"/>
        <end position="279"/>
    </location>
</feature>
<accession>A0A543NFR8</accession>
<evidence type="ECO:0000256" key="6">
    <source>
        <dbReference type="ARBA" id="ARBA00022840"/>
    </source>
</evidence>
<evidence type="ECO:0000256" key="8">
    <source>
        <dbReference type="SAM" id="MobiDB-lite"/>
    </source>
</evidence>
<dbReference type="GO" id="GO:0004674">
    <property type="term" value="F:protein serine/threonine kinase activity"/>
    <property type="evidence" value="ECO:0007669"/>
    <property type="project" value="UniProtKB-KW"/>
</dbReference>
<dbReference type="SUPFAM" id="SSF56112">
    <property type="entry name" value="Protein kinase-like (PK-like)"/>
    <property type="match status" value="1"/>
</dbReference>
<feature type="region of interest" description="Disordered" evidence="8">
    <location>
        <begin position="269"/>
        <end position="358"/>
    </location>
</feature>
<evidence type="ECO:0000256" key="3">
    <source>
        <dbReference type="ARBA" id="ARBA00022679"/>
    </source>
</evidence>
<dbReference type="InterPro" id="IPR000719">
    <property type="entry name" value="Prot_kinase_dom"/>
</dbReference>
<dbReference type="OrthoDB" id="3679634at2"/>
<feature type="transmembrane region" description="Helical" evidence="9">
    <location>
        <begin position="448"/>
        <end position="466"/>
    </location>
</feature>
<evidence type="ECO:0000256" key="7">
    <source>
        <dbReference type="PROSITE-ProRule" id="PRU10141"/>
    </source>
</evidence>
<feature type="binding site" evidence="7">
    <location>
        <position position="44"/>
    </location>
    <ligand>
        <name>ATP</name>
        <dbReference type="ChEBI" id="CHEBI:30616"/>
    </ligand>
</feature>
<protein>
    <recommendedName>
        <fullName evidence="1">non-specific serine/threonine protein kinase</fullName>
        <ecNumber evidence="1">2.7.11.1</ecNumber>
    </recommendedName>
</protein>
<feature type="transmembrane region" description="Helical" evidence="9">
    <location>
        <begin position="390"/>
        <end position="412"/>
    </location>
</feature>
<dbReference type="AlphaFoldDB" id="A0A543NFR8"/>
<evidence type="ECO:0000256" key="1">
    <source>
        <dbReference type="ARBA" id="ARBA00012513"/>
    </source>
</evidence>
<keyword evidence="5 11" id="KW-0418">Kinase</keyword>
<dbReference type="RefSeq" id="WP_141921887.1">
    <property type="nucleotide sequence ID" value="NZ_VFQC01000001.1"/>
</dbReference>
<dbReference type="InterPro" id="IPR017441">
    <property type="entry name" value="Protein_kinase_ATP_BS"/>
</dbReference>
<keyword evidence="2 11" id="KW-0723">Serine/threonine-protein kinase</keyword>
<dbReference type="PROSITE" id="PS50011">
    <property type="entry name" value="PROTEIN_KINASE_DOM"/>
    <property type="match status" value="1"/>
</dbReference>
<dbReference type="PANTHER" id="PTHR43289">
    <property type="entry name" value="MITOGEN-ACTIVATED PROTEIN KINASE KINASE KINASE 20-RELATED"/>
    <property type="match status" value="1"/>
</dbReference>
<dbReference type="SMART" id="SM00220">
    <property type="entry name" value="S_TKc"/>
    <property type="match status" value="1"/>
</dbReference>
<sequence>MAEEHTGGRVVAGRYELREELGRGGMGVVWLAHDHSLARDVAIKEVLVPDHVTGEERTEAHSRIRREAQTAARIAHPAVITVHDILDVDGHPWIVMERIEGESLQERLDSRGPLPEAAARTMAEAIVGALHAAHELGVVHRDVKPANIMLAGDGRAMLTDFGIATVDGATALTRTGTLIGSPEYMAPERLEREEALAASDLWSLGATLHAAVEGRSPFHRETLTGTITAVVTLPVPPPEHAGGLTPLITGLLNRDIERRPTAEQARDLLSGTEGTHRLSPSNPTRVLPDATGPPAPDTPPRREGGVVSSDHPLRATPHTPSAPPQRPSSRPVPEPSPPSPPSRALDASGTGEEDPPVPPSIHAARALLMMFGAQALILGVINLGEDTLWYLVRIPVAVVWLVEGAVALAVGFRLSFGRGGVLAAAVVFSVLRILVILSDMFHGYDPRIWMLVLFPAVVFLVAREDARDFLLHRRG</sequence>
<evidence type="ECO:0000313" key="12">
    <source>
        <dbReference type="Proteomes" id="UP000317422"/>
    </source>
</evidence>
<dbReference type="InterPro" id="IPR011009">
    <property type="entry name" value="Kinase-like_dom_sf"/>
</dbReference>
<dbReference type="Proteomes" id="UP000317422">
    <property type="component" value="Unassembled WGS sequence"/>
</dbReference>
<dbReference type="CDD" id="cd14014">
    <property type="entry name" value="STKc_PknB_like"/>
    <property type="match status" value="1"/>
</dbReference>
<keyword evidence="9" id="KW-0472">Membrane</keyword>
<evidence type="ECO:0000313" key="11">
    <source>
        <dbReference type="EMBL" id="TQN30665.1"/>
    </source>
</evidence>
<dbReference type="Gene3D" id="3.30.200.20">
    <property type="entry name" value="Phosphorylase Kinase, domain 1"/>
    <property type="match status" value="1"/>
</dbReference>
<organism evidence="11 12">
    <name type="scientific">Haloactinospora alba</name>
    <dbReference type="NCBI Taxonomy" id="405555"/>
    <lineage>
        <taxon>Bacteria</taxon>
        <taxon>Bacillati</taxon>
        <taxon>Actinomycetota</taxon>
        <taxon>Actinomycetes</taxon>
        <taxon>Streptosporangiales</taxon>
        <taxon>Nocardiopsidaceae</taxon>
        <taxon>Haloactinospora</taxon>
    </lineage>
</organism>
<dbReference type="Gene3D" id="1.10.510.10">
    <property type="entry name" value="Transferase(Phosphotransferase) domain 1"/>
    <property type="match status" value="1"/>
</dbReference>
<dbReference type="InterPro" id="IPR008271">
    <property type="entry name" value="Ser/Thr_kinase_AS"/>
</dbReference>
<dbReference type="Pfam" id="PF00069">
    <property type="entry name" value="Pkinase"/>
    <property type="match status" value="1"/>
</dbReference>
<dbReference type="EMBL" id="VFQC01000001">
    <property type="protein sequence ID" value="TQN30665.1"/>
    <property type="molecule type" value="Genomic_DNA"/>
</dbReference>
<feature type="transmembrane region" description="Helical" evidence="9">
    <location>
        <begin position="419"/>
        <end position="442"/>
    </location>
</feature>